<sequence>MKKSYKKDTILKLLSGMSSEKEIRKYLDRFSSDDYRFAVIKVGGAVIQSDLENLVSSLTFLNEVGLRPIIVHGGGPKLSEELHKRKIEFSFLNGQRVTTKEVLEVAFEIFSGENKKIVSALRDKEVQAMPIIGDIFDCDIENTELGLVGDIKNTDSSKIKNIISSGGVPVIAPMGYTKDNQLVNINGDKATLALAKEIIPDKVIFLSDVGGVFDGNDNLISNINIKDDYENLMSQGWLHSGMKLKLQQIKLLLDSLPSNSSVSITKPLHLNRELFTDAGFGTLVKAGHQIDKLTSLNKKQEETVTSILESSFNGTLNNDYFKNGLKEFYLSSCNRASIVTTKHKNITYMDKFAVINSARGEGLGNAMWNRMLSEHNKIFWRSRSRNAINNFYKDVCDGFQKYDEWSIFWIGIDDLDQLTTCIDFAVNQPATISYEN</sequence>
<evidence type="ECO:0000256" key="10">
    <source>
        <dbReference type="ARBA" id="ARBA00030178"/>
    </source>
</evidence>
<dbReference type="AlphaFoldDB" id="A0A937I7W4"/>
<dbReference type="InterPro" id="IPR006855">
    <property type="entry name" value="Vertebrate-like_GNAT_dom"/>
</dbReference>
<organism evidence="16 17">
    <name type="scientific">SAR86 cluster bacterium</name>
    <dbReference type="NCBI Taxonomy" id="2030880"/>
    <lineage>
        <taxon>Bacteria</taxon>
        <taxon>Pseudomonadati</taxon>
        <taxon>Pseudomonadota</taxon>
        <taxon>Gammaproteobacteria</taxon>
        <taxon>SAR86 cluster</taxon>
    </lineage>
</organism>
<keyword evidence="6 16" id="KW-0808">Transferase</keyword>
<dbReference type="NCBIfam" id="NF003387">
    <property type="entry name" value="PRK04531.1-2"/>
    <property type="match status" value="1"/>
</dbReference>
<evidence type="ECO:0000256" key="5">
    <source>
        <dbReference type="ARBA" id="ARBA00022605"/>
    </source>
</evidence>
<dbReference type="FunFam" id="3.40.1160.10:FF:000046">
    <property type="entry name" value="N-acetylglutamate kinase / N-acetylglutamate synthase"/>
    <property type="match status" value="1"/>
</dbReference>
<keyword evidence="7" id="KW-0547">Nucleotide-binding</keyword>
<dbReference type="SUPFAM" id="SSF53633">
    <property type="entry name" value="Carbamate kinase-like"/>
    <property type="match status" value="1"/>
</dbReference>
<dbReference type="PANTHER" id="PTHR23342">
    <property type="entry name" value="N-ACETYLGLUTAMATE SYNTHASE"/>
    <property type="match status" value="1"/>
</dbReference>
<dbReference type="GO" id="GO:0005524">
    <property type="term" value="F:ATP binding"/>
    <property type="evidence" value="ECO:0007669"/>
    <property type="project" value="UniProtKB-KW"/>
</dbReference>
<reference evidence="16" key="1">
    <citation type="submission" date="2020-10" db="EMBL/GenBank/DDBJ databases">
        <title>Microbiome of the Black Sea water column analyzed by genome centric metagenomics.</title>
        <authorList>
            <person name="Cabello-Yeves P.J."/>
            <person name="Callieri C."/>
            <person name="Picazo A."/>
            <person name="Mehrshad M."/>
            <person name="Haro-Moreno J.M."/>
            <person name="Roda-Garcia J."/>
            <person name="Dzembekova N."/>
            <person name="Slabakova V."/>
            <person name="Slabakova N."/>
            <person name="Moncheva S."/>
            <person name="Rodriguez-Valera F."/>
        </authorList>
    </citation>
    <scope>NUCLEOTIDE SEQUENCE</scope>
    <source>
        <strain evidence="16">BS307-5m-G50</strain>
    </source>
</reference>
<dbReference type="Proteomes" id="UP000711391">
    <property type="component" value="Unassembled WGS sequence"/>
</dbReference>
<evidence type="ECO:0000259" key="15">
    <source>
        <dbReference type="PROSITE" id="PS51731"/>
    </source>
</evidence>
<keyword evidence="4" id="KW-0055">Arginine biosynthesis</keyword>
<dbReference type="GO" id="GO:0006526">
    <property type="term" value="P:L-arginine biosynthetic process"/>
    <property type="evidence" value="ECO:0007669"/>
    <property type="project" value="UniProtKB-KW"/>
</dbReference>
<dbReference type="PANTHER" id="PTHR23342:SF0">
    <property type="entry name" value="N-ACETYLGLUTAMATE SYNTHASE, MITOCHONDRIAL"/>
    <property type="match status" value="1"/>
</dbReference>
<dbReference type="InterPro" id="IPR004662">
    <property type="entry name" value="AcgluKinase_fam"/>
</dbReference>
<evidence type="ECO:0000256" key="9">
    <source>
        <dbReference type="ARBA" id="ARBA00022840"/>
    </source>
</evidence>
<dbReference type="InterPro" id="IPR011242">
    <property type="entry name" value="ArgB_GNAT"/>
</dbReference>
<feature type="site" description="Transition state stabilizer" evidence="14">
    <location>
        <position position="41"/>
    </location>
</feature>
<dbReference type="Gene3D" id="3.40.1160.10">
    <property type="entry name" value="Acetylglutamate kinase-like"/>
    <property type="match status" value="1"/>
</dbReference>
<dbReference type="NCBIfam" id="NF003386">
    <property type="entry name" value="PRK04531.1-1"/>
    <property type="match status" value="1"/>
</dbReference>
<comment type="pathway">
    <text evidence="1">Amino-acid biosynthesis; L-arginine biosynthesis; N(2)-acetyl-L-ornithine from L-glutamate: step 2/4.</text>
</comment>
<evidence type="ECO:0000256" key="3">
    <source>
        <dbReference type="ARBA" id="ARBA00021197"/>
    </source>
</evidence>
<evidence type="ECO:0000256" key="2">
    <source>
        <dbReference type="ARBA" id="ARBA00013065"/>
    </source>
</evidence>
<evidence type="ECO:0000256" key="14">
    <source>
        <dbReference type="PIRSR" id="PIRSR036441-51"/>
    </source>
</evidence>
<evidence type="ECO:0000313" key="16">
    <source>
        <dbReference type="EMBL" id="MBL6817813.1"/>
    </source>
</evidence>
<comment type="catalytic activity">
    <reaction evidence="12">
        <text>N-acetyl-L-glutamate + ATP = N-acetyl-L-glutamyl 5-phosphate + ADP</text>
        <dbReference type="Rhea" id="RHEA:14629"/>
        <dbReference type="ChEBI" id="CHEBI:30616"/>
        <dbReference type="ChEBI" id="CHEBI:44337"/>
        <dbReference type="ChEBI" id="CHEBI:57936"/>
        <dbReference type="ChEBI" id="CHEBI:456216"/>
        <dbReference type="EC" id="2.7.2.8"/>
    </reaction>
</comment>
<feature type="domain" description="N-acetyltransferase" evidence="15">
    <location>
        <begin position="288"/>
        <end position="433"/>
    </location>
</feature>
<feature type="site" description="Transition state stabilizer" evidence="14">
    <location>
        <position position="245"/>
    </location>
</feature>
<evidence type="ECO:0000256" key="12">
    <source>
        <dbReference type="ARBA" id="ARBA00048141"/>
    </source>
</evidence>
<dbReference type="Pfam" id="PF00696">
    <property type="entry name" value="AA_kinase"/>
    <property type="match status" value="1"/>
</dbReference>
<dbReference type="GO" id="GO:0005737">
    <property type="term" value="C:cytoplasm"/>
    <property type="evidence" value="ECO:0007669"/>
    <property type="project" value="InterPro"/>
</dbReference>
<proteinExistence type="inferred from homology"/>
<keyword evidence="5" id="KW-0028">Amino-acid biosynthesis</keyword>
<evidence type="ECO:0000256" key="13">
    <source>
        <dbReference type="ARBA" id="ARBA00061305"/>
    </source>
</evidence>
<dbReference type="InterPro" id="IPR036393">
    <property type="entry name" value="AceGlu_kinase-like_sf"/>
</dbReference>
<comment type="similarity">
    <text evidence="13">In the N-terminal section; belongs to the acetylglutamate kinase family. ArgB subfamily.</text>
</comment>
<comment type="caution">
    <text evidence="16">The sequence shown here is derived from an EMBL/GenBank/DDBJ whole genome shotgun (WGS) entry which is preliminary data.</text>
</comment>
<keyword evidence="8 16" id="KW-0418">Kinase</keyword>
<dbReference type="EMBL" id="JADHQD010000001">
    <property type="protein sequence ID" value="MBL6817813.1"/>
    <property type="molecule type" value="Genomic_DNA"/>
</dbReference>
<dbReference type="PROSITE" id="PS51731">
    <property type="entry name" value="GNAT_NAGS"/>
    <property type="match status" value="1"/>
</dbReference>
<dbReference type="Gene3D" id="3.40.630.30">
    <property type="match status" value="1"/>
</dbReference>
<evidence type="ECO:0000256" key="8">
    <source>
        <dbReference type="ARBA" id="ARBA00022777"/>
    </source>
</evidence>
<keyword evidence="9" id="KW-0067">ATP-binding</keyword>
<dbReference type="GO" id="GO:0003991">
    <property type="term" value="F:acetylglutamate kinase activity"/>
    <property type="evidence" value="ECO:0007669"/>
    <property type="project" value="UniProtKB-EC"/>
</dbReference>
<dbReference type="NCBIfam" id="TIGR00761">
    <property type="entry name" value="argB"/>
    <property type="match status" value="1"/>
</dbReference>
<protein>
    <recommendedName>
        <fullName evidence="3">Acetylglutamate kinase</fullName>
        <ecNumber evidence="2">2.7.2.8</ecNumber>
    </recommendedName>
    <alternativeName>
        <fullName evidence="10">N-acetyl-L-glutamate 5-phosphotransferase</fullName>
    </alternativeName>
    <alternativeName>
        <fullName evidence="11">NAG kinase</fullName>
    </alternativeName>
</protein>
<gene>
    <name evidence="16" type="ORF">ISQ64_00205</name>
</gene>
<evidence type="ECO:0000313" key="17">
    <source>
        <dbReference type="Proteomes" id="UP000711391"/>
    </source>
</evidence>
<evidence type="ECO:0000256" key="1">
    <source>
        <dbReference type="ARBA" id="ARBA00004828"/>
    </source>
</evidence>
<dbReference type="PIRSF" id="PIRSF036441">
    <property type="entry name" value="NAGK_DUF619"/>
    <property type="match status" value="1"/>
</dbReference>
<evidence type="ECO:0000256" key="11">
    <source>
        <dbReference type="ARBA" id="ARBA00030639"/>
    </source>
</evidence>
<evidence type="ECO:0000256" key="6">
    <source>
        <dbReference type="ARBA" id="ARBA00022679"/>
    </source>
</evidence>
<dbReference type="InterPro" id="IPR001048">
    <property type="entry name" value="Asp/Glu/Uridylate_kinase"/>
</dbReference>
<dbReference type="EC" id="2.7.2.8" evidence="2"/>
<evidence type="ECO:0000256" key="7">
    <source>
        <dbReference type="ARBA" id="ARBA00022741"/>
    </source>
</evidence>
<accession>A0A937I7W4</accession>
<evidence type="ECO:0000256" key="4">
    <source>
        <dbReference type="ARBA" id="ARBA00022571"/>
    </source>
</evidence>
<name>A0A937I7W4_9GAMM</name>
<dbReference type="Pfam" id="PF04768">
    <property type="entry name" value="NAT"/>
    <property type="match status" value="1"/>
</dbReference>